<dbReference type="Proteomes" id="UP000297693">
    <property type="component" value="Unassembled WGS sequence"/>
</dbReference>
<name>A0A4R9JWE9_9LEPT</name>
<dbReference type="AlphaFoldDB" id="A0A4R9JWE9"/>
<gene>
    <name evidence="1" type="ORF">EHQ58_13535</name>
</gene>
<proteinExistence type="predicted"/>
<comment type="caution">
    <text evidence="1">The sequence shown here is derived from an EMBL/GenBank/DDBJ whole genome shotgun (WGS) entry which is preliminary data.</text>
</comment>
<evidence type="ECO:0000313" key="2">
    <source>
        <dbReference type="Proteomes" id="UP000297693"/>
    </source>
</evidence>
<reference evidence="1" key="1">
    <citation type="journal article" date="2019" name="PLoS Negl. Trop. Dis.">
        <title>Revisiting the worldwide diversity of Leptospira species in the environment.</title>
        <authorList>
            <person name="Vincent A.T."/>
            <person name="Schiettekatte O."/>
            <person name="Bourhy P."/>
            <person name="Veyrier F.J."/>
            <person name="Picardeau M."/>
        </authorList>
    </citation>
    <scope>NUCLEOTIDE SEQUENCE [LARGE SCALE GENOMIC DNA]</scope>
    <source>
        <strain evidence="1">201702476</strain>
    </source>
</reference>
<sequence>METAPYHYTSSDLNLTDYHIRKLVQAFYGVGARFGYLFLGSEHVFTIGKSEKEEHFLSQIQENLSTLEESTKTYHPLRIANWTESGEELQAVLVRIPHKEIFLFSVSIQKMGEEFPKSRWNLLAQAATTYLSIGISNRAKTLLSFRSFTEVFRRKVCEALSGFDSGVLALFYLQDLSPFFRPLGIVKSQEILREVASTLQSAIKPGELFFQLNVRSFYLFSPGDTVSKVNERMEGLYFPSKHMILDYKLKLYQVPKGEAEDPNLFSDLFMENL</sequence>
<organism evidence="1 2">
    <name type="scientific">Leptospira ognonensis</name>
    <dbReference type="NCBI Taxonomy" id="2484945"/>
    <lineage>
        <taxon>Bacteria</taxon>
        <taxon>Pseudomonadati</taxon>
        <taxon>Spirochaetota</taxon>
        <taxon>Spirochaetia</taxon>
        <taxon>Leptospirales</taxon>
        <taxon>Leptospiraceae</taxon>
        <taxon>Leptospira</taxon>
    </lineage>
</organism>
<dbReference type="EMBL" id="RQGD01000035">
    <property type="protein sequence ID" value="TGL57313.1"/>
    <property type="molecule type" value="Genomic_DNA"/>
</dbReference>
<evidence type="ECO:0000313" key="1">
    <source>
        <dbReference type="EMBL" id="TGL57313.1"/>
    </source>
</evidence>
<dbReference type="RefSeq" id="WP_135624435.1">
    <property type="nucleotide sequence ID" value="NZ_RQGD01000035.1"/>
</dbReference>
<dbReference type="OrthoDB" id="321596at2"/>
<accession>A0A4R9JWE9</accession>
<protein>
    <submittedName>
        <fullName evidence="1">Uncharacterized protein</fullName>
    </submittedName>
</protein>
<keyword evidence="2" id="KW-1185">Reference proteome</keyword>